<keyword evidence="3" id="KW-1185">Reference proteome</keyword>
<gene>
    <name evidence="2" type="ORF">O181_056289</name>
</gene>
<accession>A0A9Q3E8A6</accession>
<protein>
    <submittedName>
        <fullName evidence="2">Uncharacterized protein</fullName>
    </submittedName>
</protein>
<comment type="caution">
    <text evidence="2">The sequence shown here is derived from an EMBL/GenBank/DDBJ whole genome shotgun (WGS) entry which is preliminary data.</text>
</comment>
<dbReference type="AlphaFoldDB" id="A0A9Q3E8A6"/>
<sequence>MSRGLQSFSHSPRSVPTNFDVISEPELIEGNVLRSEPFPSGSNRNISVPIQKLAQSSKRRGVGNMPKPLAGGQELLYTHQERTIELSGQWIPLFFKDKVKRINNWLNSQRLLFIDQKKQLEMSPALEKEGPLASAISKPAPEVSKDKPKGPQKK</sequence>
<name>A0A9Q3E8A6_9BASI</name>
<evidence type="ECO:0000256" key="1">
    <source>
        <dbReference type="SAM" id="MobiDB-lite"/>
    </source>
</evidence>
<evidence type="ECO:0000313" key="3">
    <source>
        <dbReference type="Proteomes" id="UP000765509"/>
    </source>
</evidence>
<dbReference type="Proteomes" id="UP000765509">
    <property type="component" value="Unassembled WGS sequence"/>
</dbReference>
<evidence type="ECO:0000313" key="2">
    <source>
        <dbReference type="EMBL" id="MBW0516574.1"/>
    </source>
</evidence>
<feature type="region of interest" description="Disordered" evidence="1">
    <location>
        <begin position="124"/>
        <end position="154"/>
    </location>
</feature>
<feature type="compositionally biased region" description="Basic and acidic residues" evidence="1">
    <location>
        <begin position="143"/>
        <end position="154"/>
    </location>
</feature>
<proteinExistence type="predicted"/>
<dbReference type="EMBL" id="AVOT02025349">
    <property type="protein sequence ID" value="MBW0516574.1"/>
    <property type="molecule type" value="Genomic_DNA"/>
</dbReference>
<organism evidence="2 3">
    <name type="scientific">Austropuccinia psidii MF-1</name>
    <dbReference type="NCBI Taxonomy" id="1389203"/>
    <lineage>
        <taxon>Eukaryota</taxon>
        <taxon>Fungi</taxon>
        <taxon>Dikarya</taxon>
        <taxon>Basidiomycota</taxon>
        <taxon>Pucciniomycotina</taxon>
        <taxon>Pucciniomycetes</taxon>
        <taxon>Pucciniales</taxon>
        <taxon>Sphaerophragmiaceae</taxon>
        <taxon>Austropuccinia</taxon>
    </lineage>
</organism>
<reference evidence="2" key="1">
    <citation type="submission" date="2021-03" db="EMBL/GenBank/DDBJ databases">
        <title>Draft genome sequence of rust myrtle Austropuccinia psidii MF-1, a brazilian biotype.</title>
        <authorList>
            <person name="Quecine M.C."/>
            <person name="Pachon D.M.R."/>
            <person name="Bonatelli M.L."/>
            <person name="Correr F.H."/>
            <person name="Franceschini L.M."/>
            <person name="Leite T.F."/>
            <person name="Margarido G.R.A."/>
            <person name="Almeida C.A."/>
            <person name="Ferrarezi J.A."/>
            <person name="Labate C.A."/>
        </authorList>
    </citation>
    <scope>NUCLEOTIDE SEQUENCE</scope>
    <source>
        <strain evidence="2">MF-1</strain>
    </source>
</reference>